<keyword evidence="2" id="KW-0238">DNA-binding</keyword>
<feature type="domain" description="Helix-turn-helix" evidence="1">
    <location>
        <begin position="156"/>
        <end position="204"/>
    </location>
</feature>
<accession>A0A7V3ZIT0</accession>
<proteinExistence type="predicted"/>
<gene>
    <name evidence="2" type="ORF">ENU78_03830</name>
</gene>
<dbReference type="GO" id="GO:0003677">
    <property type="term" value="F:DNA binding"/>
    <property type="evidence" value="ECO:0007669"/>
    <property type="project" value="UniProtKB-KW"/>
</dbReference>
<comment type="caution">
    <text evidence="2">The sequence shown here is derived from an EMBL/GenBank/DDBJ whole genome shotgun (WGS) entry which is preliminary data.</text>
</comment>
<dbReference type="AlphaFoldDB" id="A0A7V3ZIT0"/>
<dbReference type="InterPro" id="IPR010093">
    <property type="entry name" value="SinI_DNA-bd"/>
</dbReference>
<reference evidence="2" key="1">
    <citation type="journal article" date="2020" name="mSystems">
        <title>Genome- and Community-Level Interaction Insights into Carbon Utilization and Element Cycling Functions of Hydrothermarchaeota in Hydrothermal Sediment.</title>
        <authorList>
            <person name="Zhou Z."/>
            <person name="Liu Y."/>
            <person name="Xu W."/>
            <person name="Pan J."/>
            <person name="Luo Z.H."/>
            <person name="Li M."/>
        </authorList>
    </citation>
    <scope>NUCLEOTIDE SEQUENCE [LARGE SCALE GENOMIC DNA]</scope>
    <source>
        <strain evidence="2">SpSt-70</strain>
    </source>
</reference>
<dbReference type="EMBL" id="DTDV01000011">
    <property type="protein sequence ID" value="HGK23565.1"/>
    <property type="molecule type" value="Genomic_DNA"/>
</dbReference>
<name>A0A7V3ZIT0_DICTH</name>
<evidence type="ECO:0000313" key="2">
    <source>
        <dbReference type="EMBL" id="HGK23565.1"/>
    </source>
</evidence>
<evidence type="ECO:0000259" key="1">
    <source>
        <dbReference type="Pfam" id="PF12728"/>
    </source>
</evidence>
<organism evidence="2">
    <name type="scientific">Dictyoglomus thermophilum</name>
    <dbReference type="NCBI Taxonomy" id="14"/>
    <lineage>
        <taxon>Bacteria</taxon>
        <taxon>Pseudomonadati</taxon>
        <taxon>Dictyoglomota</taxon>
        <taxon>Dictyoglomia</taxon>
        <taxon>Dictyoglomales</taxon>
        <taxon>Dictyoglomaceae</taxon>
        <taxon>Dictyoglomus</taxon>
    </lineage>
</organism>
<dbReference type="InterPro" id="IPR041657">
    <property type="entry name" value="HTH_17"/>
</dbReference>
<dbReference type="Pfam" id="PF12728">
    <property type="entry name" value="HTH_17"/>
    <property type="match status" value="1"/>
</dbReference>
<sequence>MGGDIMLLVLKGYAKRNLLRAYQLHKISELLKVRGLPYKTYTYGKSAIAFEFGVEKEGWHRNIKRQKLSGEVQAIIDLELAIWELETGGNYSGGELGLRYEIQEFSKTLTPEKINEFKEMIKERLKELMVITEEKDRWEPLPRPEIVPFSEVFDNYFTPEYVAKILKIERERVIAWCREGKIKAIKVGKKWRILEEELQRFIQGLANYEKWCEEPLE</sequence>
<dbReference type="NCBIfam" id="TIGR01764">
    <property type="entry name" value="excise"/>
    <property type="match status" value="1"/>
</dbReference>
<protein>
    <submittedName>
        <fullName evidence="2">DNA-binding protein</fullName>
    </submittedName>
</protein>